<accession>A0ABQ4SWQ4</accession>
<evidence type="ECO:0000313" key="2">
    <source>
        <dbReference type="EMBL" id="GJE06323.1"/>
    </source>
</evidence>
<feature type="transmembrane region" description="Helical" evidence="1">
    <location>
        <begin position="23"/>
        <end position="43"/>
    </location>
</feature>
<dbReference type="Pfam" id="PF10947">
    <property type="entry name" value="DUF2628"/>
    <property type="match status" value="1"/>
</dbReference>
<gene>
    <name evidence="2" type="ORF">AOPFMNJM_1639</name>
</gene>
<evidence type="ECO:0008006" key="4">
    <source>
        <dbReference type="Google" id="ProtNLM"/>
    </source>
</evidence>
<organism evidence="2 3">
    <name type="scientific">Methylobacterium jeotgali</name>
    <dbReference type="NCBI Taxonomy" id="381630"/>
    <lineage>
        <taxon>Bacteria</taxon>
        <taxon>Pseudomonadati</taxon>
        <taxon>Pseudomonadota</taxon>
        <taxon>Alphaproteobacteria</taxon>
        <taxon>Hyphomicrobiales</taxon>
        <taxon>Methylobacteriaceae</taxon>
        <taxon>Methylobacterium</taxon>
    </lineage>
</organism>
<comment type="caution">
    <text evidence="2">The sequence shown here is derived from an EMBL/GenBank/DDBJ whole genome shotgun (WGS) entry which is preliminary data.</text>
</comment>
<dbReference type="InterPro" id="IPR024399">
    <property type="entry name" value="DUF2628"/>
</dbReference>
<proteinExistence type="predicted"/>
<keyword evidence="1" id="KW-0812">Transmembrane</keyword>
<feature type="transmembrane region" description="Helical" evidence="1">
    <location>
        <begin position="74"/>
        <end position="93"/>
    </location>
</feature>
<keyword evidence="1" id="KW-1133">Transmembrane helix</keyword>
<evidence type="ECO:0000256" key="1">
    <source>
        <dbReference type="SAM" id="Phobius"/>
    </source>
</evidence>
<evidence type="ECO:0000313" key="3">
    <source>
        <dbReference type="Proteomes" id="UP001055102"/>
    </source>
</evidence>
<sequence>MRSYTFHPPADARPGEPHGLERAVLVPDGFSWTAFVFGALWFLYHRLWIAALVVIAGLAAALVAGWLLGLAPGAITVVLLLLHLLIGLEASSLRRWTLQRSGRPARDAFLAANATEAEMKALARWLDPDRTPPVPVAPPGATARAAGPIVGLYPFGEGGR</sequence>
<protein>
    <recommendedName>
        <fullName evidence="4">DUF2628 domain-containing protein</fullName>
    </recommendedName>
</protein>
<dbReference type="EMBL" id="BPQR01000027">
    <property type="protein sequence ID" value="GJE06323.1"/>
    <property type="molecule type" value="Genomic_DNA"/>
</dbReference>
<keyword evidence="1" id="KW-0472">Membrane</keyword>
<reference evidence="2" key="2">
    <citation type="submission" date="2021-08" db="EMBL/GenBank/DDBJ databases">
        <authorList>
            <person name="Tani A."/>
            <person name="Ola A."/>
            <person name="Ogura Y."/>
            <person name="Katsura K."/>
            <person name="Hayashi T."/>
        </authorList>
    </citation>
    <scope>NUCLEOTIDE SEQUENCE</scope>
    <source>
        <strain evidence="2">LMG 23639</strain>
    </source>
</reference>
<dbReference type="RefSeq" id="WP_238274976.1">
    <property type="nucleotide sequence ID" value="NZ_BPQR01000027.1"/>
</dbReference>
<keyword evidence="3" id="KW-1185">Reference proteome</keyword>
<reference evidence="2" key="1">
    <citation type="journal article" date="2021" name="Front. Microbiol.">
        <title>Comprehensive Comparative Genomics and Phenotyping of Methylobacterium Species.</title>
        <authorList>
            <person name="Alessa O."/>
            <person name="Ogura Y."/>
            <person name="Fujitani Y."/>
            <person name="Takami H."/>
            <person name="Hayashi T."/>
            <person name="Sahin N."/>
            <person name="Tani A."/>
        </authorList>
    </citation>
    <scope>NUCLEOTIDE SEQUENCE</scope>
    <source>
        <strain evidence="2">LMG 23639</strain>
    </source>
</reference>
<name>A0ABQ4SWQ4_9HYPH</name>
<feature type="transmembrane region" description="Helical" evidence="1">
    <location>
        <begin position="48"/>
        <end position="68"/>
    </location>
</feature>
<dbReference type="Proteomes" id="UP001055102">
    <property type="component" value="Unassembled WGS sequence"/>
</dbReference>